<evidence type="ECO:0000259" key="8">
    <source>
        <dbReference type="Pfam" id="PF20684"/>
    </source>
</evidence>
<feature type="domain" description="Rhodopsin" evidence="8">
    <location>
        <begin position="45"/>
        <end position="286"/>
    </location>
</feature>
<feature type="transmembrane region" description="Helical" evidence="7">
    <location>
        <begin position="103"/>
        <end position="122"/>
    </location>
</feature>
<dbReference type="Pfam" id="PF20684">
    <property type="entry name" value="Fung_rhodopsin"/>
    <property type="match status" value="1"/>
</dbReference>
<organism evidence="9 10">
    <name type="scientific">Trematosphaeria pertusa</name>
    <dbReference type="NCBI Taxonomy" id="390896"/>
    <lineage>
        <taxon>Eukaryota</taxon>
        <taxon>Fungi</taxon>
        <taxon>Dikarya</taxon>
        <taxon>Ascomycota</taxon>
        <taxon>Pezizomycotina</taxon>
        <taxon>Dothideomycetes</taxon>
        <taxon>Pleosporomycetidae</taxon>
        <taxon>Pleosporales</taxon>
        <taxon>Massarineae</taxon>
        <taxon>Trematosphaeriaceae</taxon>
        <taxon>Trematosphaeria</taxon>
    </lineage>
</organism>
<dbReference type="PANTHER" id="PTHR33048">
    <property type="entry name" value="PTH11-LIKE INTEGRAL MEMBRANE PROTEIN (AFU_ORTHOLOGUE AFUA_5G11245)"/>
    <property type="match status" value="1"/>
</dbReference>
<dbReference type="GO" id="GO:0016020">
    <property type="term" value="C:membrane"/>
    <property type="evidence" value="ECO:0007669"/>
    <property type="project" value="UniProtKB-SubCell"/>
</dbReference>
<evidence type="ECO:0000256" key="4">
    <source>
        <dbReference type="ARBA" id="ARBA00023136"/>
    </source>
</evidence>
<feature type="transmembrane region" description="Helical" evidence="7">
    <location>
        <begin position="61"/>
        <end position="83"/>
    </location>
</feature>
<keyword evidence="4 7" id="KW-0472">Membrane</keyword>
<protein>
    <recommendedName>
        <fullName evidence="8">Rhodopsin domain-containing protein</fullName>
    </recommendedName>
</protein>
<feature type="transmembrane region" description="Helical" evidence="7">
    <location>
        <begin position="263"/>
        <end position="286"/>
    </location>
</feature>
<dbReference type="InterPro" id="IPR052337">
    <property type="entry name" value="SAT4-like"/>
</dbReference>
<dbReference type="EMBL" id="ML987207">
    <property type="protein sequence ID" value="KAF2242501.1"/>
    <property type="molecule type" value="Genomic_DNA"/>
</dbReference>
<feature type="transmembrane region" description="Helical" evidence="7">
    <location>
        <begin position="185"/>
        <end position="206"/>
    </location>
</feature>
<keyword evidence="2 7" id="KW-0812">Transmembrane</keyword>
<evidence type="ECO:0000256" key="5">
    <source>
        <dbReference type="ARBA" id="ARBA00038359"/>
    </source>
</evidence>
<feature type="transmembrane region" description="Helical" evidence="7">
    <location>
        <begin position="27"/>
        <end position="49"/>
    </location>
</feature>
<name>A0A6A6HWV6_9PLEO</name>
<dbReference type="AlphaFoldDB" id="A0A6A6HWV6"/>
<feature type="region of interest" description="Disordered" evidence="6">
    <location>
        <begin position="315"/>
        <end position="338"/>
    </location>
</feature>
<evidence type="ECO:0000256" key="1">
    <source>
        <dbReference type="ARBA" id="ARBA00004141"/>
    </source>
</evidence>
<comment type="similarity">
    <text evidence="5">Belongs to the SAT4 family.</text>
</comment>
<evidence type="ECO:0000313" key="9">
    <source>
        <dbReference type="EMBL" id="KAF2242501.1"/>
    </source>
</evidence>
<sequence length="361" mass="40378">MPGSQNTITLPKGPIPPSYWTDDRGHILITVGIVFMVIEIVAFGLRMFACRLRRAKFSWDDVLVISALLSNLAMVAMMIASVYLAGIGQHTLAAFMHAKDMKFLGQIGLIIVPVLYAAANTTSKAIILRLFLRIFTTPGLTRWTTYLVLAVITLHATVATFLLIFQCSPIAATWDTLVRGKCLDTAALFKWSCLPNVITDLVMLVLPMPKIWTLKASWRMKFGITLMLLLATIGIVASTIRAVEFFHDSDKMFGDPAWYMLDLMTYTIAEPGTLFLAACFSTYKPLGRFFTGQKMRSLLSRFRVVSPRYATRLESPDFRPDDSKERKQGAGKPVRGFDSFILSEIEREESTHGSARSERVV</sequence>
<evidence type="ECO:0000256" key="7">
    <source>
        <dbReference type="SAM" id="Phobius"/>
    </source>
</evidence>
<dbReference type="PANTHER" id="PTHR33048:SF47">
    <property type="entry name" value="INTEGRAL MEMBRANE PROTEIN-RELATED"/>
    <property type="match status" value="1"/>
</dbReference>
<gene>
    <name evidence="9" type="ORF">BU26DRAFT_570585</name>
</gene>
<evidence type="ECO:0000256" key="3">
    <source>
        <dbReference type="ARBA" id="ARBA00022989"/>
    </source>
</evidence>
<feature type="compositionally biased region" description="Basic and acidic residues" evidence="6">
    <location>
        <begin position="315"/>
        <end position="328"/>
    </location>
</feature>
<keyword evidence="10" id="KW-1185">Reference proteome</keyword>
<dbReference type="InterPro" id="IPR049326">
    <property type="entry name" value="Rhodopsin_dom_fungi"/>
</dbReference>
<evidence type="ECO:0000256" key="2">
    <source>
        <dbReference type="ARBA" id="ARBA00022692"/>
    </source>
</evidence>
<dbReference type="Proteomes" id="UP000800094">
    <property type="component" value="Unassembled WGS sequence"/>
</dbReference>
<feature type="transmembrane region" description="Helical" evidence="7">
    <location>
        <begin position="218"/>
        <end position="243"/>
    </location>
</feature>
<evidence type="ECO:0000313" key="10">
    <source>
        <dbReference type="Proteomes" id="UP000800094"/>
    </source>
</evidence>
<evidence type="ECO:0000256" key="6">
    <source>
        <dbReference type="SAM" id="MobiDB-lite"/>
    </source>
</evidence>
<feature type="transmembrane region" description="Helical" evidence="7">
    <location>
        <begin position="143"/>
        <end position="165"/>
    </location>
</feature>
<reference evidence="9" key="1">
    <citation type="journal article" date="2020" name="Stud. Mycol.">
        <title>101 Dothideomycetes genomes: a test case for predicting lifestyles and emergence of pathogens.</title>
        <authorList>
            <person name="Haridas S."/>
            <person name="Albert R."/>
            <person name="Binder M."/>
            <person name="Bloem J."/>
            <person name="Labutti K."/>
            <person name="Salamov A."/>
            <person name="Andreopoulos B."/>
            <person name="Baker S."/>
            <person name="Barry K."/>
            <person name="Bills G."/>
            <person name="Bluhm B."/>
            <person name="Cannon C."/>
            <person name="Castanera R."/>
            <person name="Culley D."/>
            <person name="Daum C."/>
            <person name="Ezra D."/>
            <person name="Gonzalez J."/>
            <person name="Henrissat B."/>
            <person name="Kuo A."/>
            <person name="Liang C."/>
            <person name="Lipzen A."/>
            <person name="Lutzoni F."/>
            <person name="Magnuson J."/>
            <person name="Mondo S."/>
            <person name="Nolan M."/>
            <person name="Ohm R."/>
            <person name="Pangilinan J."/>
            <person name="Park H.-J."/>
            <person name="Ramirez L."/>
            <person name="Alfaro M."/>
            <person name="Sun H."/>
            <person name="Tritt A."/>
            <person name="Yoshinaga Y."/>
            <person name="Zwiers L.-H."/>
            <person name="Turgeon B."/>
            <person name="Goodwin S."/>
            <person name="Spatafora J."/>
            <person name="Crous P."/>
            <person name="Grigoriev I."/>
        </authorList>
    </citation>
    <scope>NUCLEOTIDE SEQUENCE</scope>
    <source>
        <strain evidence="9">CBS 122368</strain>
    </source>
</reference>
<dbReference type="GeneID" id="54587361"/>
<dbReference type="OrthoDB" id="5329176at2759"/>
<proteinExistence type="inferred from homology"/>
<dbReference type="RefSeq" id="XP_033677505.1">
    <property type="nucleotide sequence ID" value="XM_033834031.1"/>
</dbReference>
<accession>A0A6A6HWV6</accession>
<comment type="subcellular location">
    <subcellularLocation>
        <location evidence="1">Membrane</location>
        <topology evidence="1">Multi-pass membrane protein</topology>
    </subcellularLocation>
</comment>
<keyword evidence="3 7" id="KW-1133">Transmembrane helix</keyword>